<name>A0A2Z6LXC7_TRISU</name>
<dbReference type="AlphaFoldDB" id="A0A2Z6LXC7"/>
<keyword evidence="2" id="KW-1185">Reference proteome</keyword>
<organism evidence="1 2">
    <name type="scientific">Trifolium subterraneum</name>
    <name type="common">Subterranean clover</name>
    <dbReference type="NCBI Taxonomy" id="3900"/>
    <lineage>
        <taxon>Eukaryota</taxon>
        <taxon>Viridiplantae</taxon>
        <taxon>Streptophyta</taxon>
        <taxon>Embryophyta</taxon>
        <taxon>Tracheophyta</taxon>
        <taxon>Spermatophyta</taxon>
        <taxon>Magnoliopsida</taxon>
        <taxon>eudicotyledons</taxon>
        <taxon>Gunneridae</taxon>
        <taxon>Pentapetalae</taxon>
        <taxon>rosids</taxon>
        <taxon>fabids</taxon>
        <taxon>Fabales</taxon>
        <taxon>Fabaceae</taxon>
        <taxon>Papilionoideae</taxon>
        <taxon>50 kb inversion clade</taxon>
        <taxon>NPAAA clade</taxon>
        <taxon>Hologalegina</taxon>
        <taxon>IRL clade</taxon>
        <taxon>Trifolieae</taxon>
        <taxon>Trifolium</taxon>
    </lineage>
</organism>
<evidence type="ECO:0000313" key="1">
    <source>
        <dbReference type="EMBL" id="GAU23776.1"/>
    </source>
</evidence>
<gene>
    <name evidence="1" type="ORF">TSUD_142680</name>
</gene>
<proteinExistence type="predicted"/>
<dbReference type="EMBL" id="DF973276">
    <property type="protein sequence ID" value="GAU23776.1"/>
    <property type="molecule type" value="Genomic_DNA"/>
</dbReference>
<sequence length="217" mass="24920">MVSVDIPEIFKQLAFARYGLTPFTEFGDWNDENLWVKLLQVLNERRCFEYDMDSLISLIVKYAKKYEVDPDVNWIKDDSLKNNICLVFSSEPLKDRKGHLSIAKLEVIQGRNRTDIHTTEHIGENSCSPGGRSFVKRFRGAGSSSDEEEELSRQISYHCDNDHLSAERVTDVLNHFYKGSEKKIRAKILTWLKLTDANQVKYIKGLPPSNEYDAAGV</sequence>
<evidence type="ECO:0000313" key="2">
    <source>
        <dbReference type="Proteomes" id="UP000242715"/>
    </source>
</evidence>
<protein>
    <submittedName>
        <fullName evidence="1">Uncharacterized protein</fullName>
    </submittedName>
</protein>
<accession>A0A2Z6LXC7</accession>
<reference evidence="2" key="1">
    <citation type="journal article" date="2017" name="Front. Plant Sci.">
        <title>Climate Clever Clovers: New Paradigm to Reduce the Environmental Footprint of Ruminants by Breeding Low Methanogenic Forages Utilizing Haplotype Variation.</title>
        <authorList>
            <person name="Kaur P."/>
            <person name="Appels R."/>
            <person name="Bayer P.E."/>
            <person name="Keeble-Gagnere G."/>
            <person name="Wang J."/>
            <person name="Hirakawa H."/>
            <person name="Shirasawa K."/>
            <person name="Vercoe P."/>
            <person name="Stefanova K."/>
            <person name="Durmic Z."/>
            <person name="Nichols P."/>
            <person name="Revell C."/>
            <person name="Isobe S.N."/>
            <person name="Edwards D."/>
            <person name="Erskine W."/>
        </authorList>
    </citation>
    <scope>NUCLEOTIDE SEQUENCE [LARGE SCALE GENOMIC DNA]</scope>
    <source>
        <strain evidence="2">cv. Daliak</strain>
    </source>
</reference>
<dbReference type="Proteomes" id="UP000242715">
    <property type="component" value="Unassembled WGS sequence"/>
</dbReference>